<dbReference type="EMBL" id="JBHTLK010000535">
    <property type="protein sequence ID" value="MFD1152762.1"/>
    <property type="molecule type" value="Genomic_DNA"/>
</dbReference>
<protein>
    <recommendedName>
        <fullName evidence="4">Catalase</fullName>
    </recommendedName>
</protein>
<organism evidence="2 3">
    <name type="scientific">Saccharothrix hoggarensis</name>
    <dbReference type="NCBI Taxonomy" id="913853"/>
    <lineage>
        <taxon>Bacteria</taxon>
        <taxon>Bacillati</taxon>
        <taxon>Actinomycetota</taxon>
        <taxon>Actinomycetes</taxon>
        <taxon>Pseudonocardiales</taxon>
        <taxon>Pseudonocardiaceae</taxon>
        <taxon>Saccharothrix</taxon>
    </lineage>
</organism>
<comment type="caution">
    <text evidence="2">The sequence shown here is derived from an EMBL/GenBank/DDBJ whole genome shotgun (WGS) entry which is preliminary data.</text>
</comment>
<name>A0ABW3R6S1_9PSEU</name>
<evidence type="ECO:0000256" key="1">
    <source>
        <dbReference type="SAM" id="MobiDB-lite"/>
    </source>
</evidence>
<feature type="non-terminal residue" evidence="2">
    <location>
        <position position="1"/>
    </location>
</feature>
<keyword evidence="3" id="KW-1185">Reference proteome</keyword>
<evidence type="ECO:0008006" key="4">
    <source>
        <dbReference type="Google" id="ProtNLM"/>
    </source>
</evidence>
<evidence type="ECO:0000313" key="2">
    <source>
        <dbReference type="EMBL" id="MFD1152762.1"/>
    </source>
</evidence>
<reference evidence="3" key="1">
    <citation type="journal article" date="2019" name="Int. J. Syst. Evol. Microbiol.">
        <title>The Global Catalogue of Microorganisms (GCM) 10K type strain sequencing project: providing services to taxonomists for standard genome sequencing and annotation.</title>
        <authorList>
            <consortium name="The Broad Institute Genomics Platform"/>
            <consortium name="The Broad Institute Genome Sequencing Center for Infectious Disease"/>
            <person name="Wu L."/>
            <person name="Ma J."/>
        </authorList>
    </citation>
    <scope>NUCLEOTIDE SEQUENCE [LARGE SCALE GENOMIC DNA]</scope>
    <source>
        <strain evidence="3">CCUG 60214</strain>
    </source>
</reference>
<gene>
    <name evidence="2" type="ORF">ACFQ3T_36965</name>
</gene>
<evidence type="ECO:0000313" key="3">
    <source>
        <dbReference type="Proteomes" id="UP001597168"/>
    </source>
</evidence>
<feature type="region of interest" description="Disordered" evidence="1">
    <location>
        <begin position="1"/>
        <end position="59"/>
    </location>
</feature>
<accession>A0ABW3R6S1</accession>
<dbReference type="Proteomes" id="UP001597168">
    <property type="component" value="Unassembled WGS sequence"/>
</dbReference>
<feature type="compositionally biased region" description="Low complexity" evidence="1">
    <location>
        <begin position="1"/>
        <end position="14"/>
    </location>
</feature>
<proteinExistence type="predicted"/>
<sequence length="105" mass="11329">PPPAAARPVRPRPVGFSPSTGGRPAPGTTRYQGQQEGFNPRSPFGPGSVLPKSDGKAPAPEFQVKATLTGRRYFTNESANFRETRADVWFRTTADAEKAGFRQAP</sequence>